<dbReference type="EMBL" id="CP077084">
    <property type="protein sequence ID" value="QXH83289.1"/>
    <property type="molecule type" value="Genomic_DNA"/>
</dbReference>
<accession>A0A8H9YQF6</accession>
<dbReference type="AlphaFoldDB" id="A0A8H9YQF6"/>
<gene>
    <name evidence="2" type="ORF">HU722_0025505</name>
    <name evidence="1" type="ORF">HU722_11935</name>
</gene>
<protein>
    <submittedName>
        <fullName evidence="1">Uncharacterized protein</fullName>
    </submittedName>
</protein>
<dbReference type="RefSeq" id="WP_186753064.1">
    <property type="nucleotide sequence ID" value="NZ_CP077084.1"/>
</dbReference>
<dbReference type="KEGG" id="ptrt:HU722_0025505"/>
<organism evidence="1">
    <name type="scientific">Pseudomonas tritici</name>
    <dbReference type="NCBI Taxonomy" id="2745518"/>
    <lineage>
        <taxon>Bacteria</taxon>
        <taxon>Pseudomonadati</taxon>
        <taxon>Pseudomonadota</taxon>
        <taxon>Gammaproteobacteria</taxon>
        <taxon>Pseudomonadales</taxon>
        <taxon>Pseudomonadaceae</taxon>
        <taxon>Pseudomonas</taxon>
    </lineage>
</organism>
<dbReference type="Proteomes" id="UP000615613">
    <property type="component" value="Chromosome"/>
</dbReference>
<reference evidence="1" key="1">
    <citation type="journal article" date="2020" name="Microorganisms">
        <title>Reliable Identification of Environmental Pseudomonas Isolates Using the rpoD Gene.</title>
        <authorList>
            <consortium name="The Broad Institute Genome Sequencing Platform"/>
            <person name="Girard L."/>
            <person name="Lood C."/>
            <person name="Rokni-Zadeh H."/>
            <person name="van Noort V."/>
            <person name="Lavigne R."/>
            <person name="De Mot R."/>
        </authorList>
    </citation>
    <scope>NUCLEOTIDE SEQUENCE [LARGE SCALE GENOMIC DNA]</scope>
    <source>
        <strain evidence="1">SWRI145</strain>
    </source>
</reference>
<evidence type="ECO:0000313" key="1">
    <source>
        <dbReference type="EMBL" id="MBC3292229.1"/>
    </source>
</evidence>
<evidence type="ECO:0000313" key="2">
    <source>
        <dbReference type="EMBL" id="QXH83289.1"/>
    </source>
</evidence>
<reference evidence="2" key="2">
    <citation type="submission" date="2021-06" db="EMBL/GenBank/DDBJ databases">
        <title>Updating the genus Pseudomonas: Description of 43 new species and partition of the Pseudomonas putida group.</title>
        <authorList>
            <person name="Girard L."/>
            <person name="Lood C."/>
            <person name="Vandamme P."/>
            <person name="Rokni-Zadeh H."/>
            <person name="van Noort V."/>
            <person name="Hofte M."/>
            <person name="Lavigne R."/>
            <person name="De Mot R."/>
        </authorList>
    </citation>
    <scope>NUCLEOTIDE SEQUENCE</scope>
    <source>
        <strain evidence="2">SWRI145</strain>
    </source>
</reference>
<evidence type="ECO:0000313" key="3">
    <source>
        <dbReference type="Proteomes" id="UP000615613"/>
    </source>
</evidence>
<name>A0A8H9YQF6_9PSED</name>
<keyword evidence="3" id="KW-1185">Reference proteome</keyword>
<proteinExistence type="predicted"/>
<sequence>MATLVEALDWLPKHYGHLDAAAVHMVPDKYYSPGFIAAFAAYLTHKRVNRESVVFENENHEGYFSAVGLAKAVWGLDDYQYERKNAGVNYAPLTPLASQNDVDKATAQINSCLRSFASCDDVDYSRSPAFKELTHVVGEMHDNVWSHGLSTGFSVAQRQVIKNGTGHAIEFSLADCGMGFLEELKRSRIAGSKGIKSDREAVEWCIQEGNSSKLAKLEDEWAQSVPEDYLGSSPFGGAAVVHSGNGNHHQGLGLAKLVELARSYDGVLNIASGDCLMMLRRGGQQSFRRLAQPWRGVAVSLSIKESSLMAAKVVEAEDVRNIMNLLRG</sequence>
<dbReference type="EMBL" id="JABWQF010000006">
    <property type="protein sequence ID" value="MBC3292229.1"/>
    <property type="molecule type" value="Genomic_DNA"/>
</dbReference>